<reference evidence="1" key="1">
    <citation type="submission" date="2022-11" db="EMBL/GenBank/DDBJ databases">
        <title>Minimal conservation of predation-associated metabolite biosynthetic gene clusters underscores biosynthetic potential of Myxococcota including descriptions for ten novel species: Archangium lansinium sp. nov., Myxococcus landrumus sp. nov., Nannocystis bai.</title>
        <authorList>
            <person name="Ahearne A."/>
            <person name="Stevens C."/>
            <person name="Dowd S."/>
        </authorList>
    </citation>
    <scope>NUCLEOTIDE SEQUENCE</scope>
    <source>
        <strain evidence="1">Fl3</strain>
    </source>
</reference>
<proteinExistence type="predicted"/>
<keyword evidence="2" id="KW-1185">Reference proteome</keyword>
<accession>A0ABY7HC14</accession>
<evidence type="ECO:0000313" key="1">
    <source>
        <dbReference type="EMBL" id="WAS96647.1"/>
    </source>
</evidence>
<dbReference type="Proteomes" id="UP001164459">
    <property type="component" value="Chromosome"/>
</dbReference>
<gene>
    <name evidence="1" type="ORF">O0S08_10875</name>
</gene>
<name>A0ABY7HC14_9BACT</name>
<evidence type="ECO:0000313" key="2">
    <source>
        <dbReference type="Proteomes" id="UP001164459"/>
    </source>
</evidence>
<dbReference type="RefSeq" id="WP_269039013.1">
    <property type="nucleotide sequence ID" value="NZ_CP114040.1"/>
</dbReference>
<dbReference type="EMBL" id="CP114040">
    <property type="protein sequence ID" value="WAS96647.1"/>
    <property type="molecule type" value="Genomic_DNA"/>
</dbReference>
<protein>
    <recommendedName>
        <fullName evidence="3">Right handed beta helix region</fullName>
    </recommendedName>
</protein>
<evidence type="ECO:0008006" key="3">
    <source>
        <dbReference type="Google" id="ProtNLM"/>
    </source>
</evidence>
<sequence length="488" mass="50564">MAELRKTLEHVVRAVRFFGGASSRAAQGAFMPSLRSLPGSALLFCAAVVVACEGEDGADPGTDTGTDAPVPATCSVPSGEGTVHATATLESDDAVWTAAASPHIVDFPPTIQEGQRLTIEPCAVVRFAERVGMQIEGELIAEGTADKPIVFERAGAAAWDSLRVTETGRARLAYASLSGGGALGNSSIDGTGTLVLVGDPRSAQGLMPLASVQHVTIEDSASLGVLLSQNATFSEDSRELTVTGSGSAPLRLWQRAVSSVPSGHYAGNQDDEITIEEGFGNSEIVGEATLHDRGVPYHMVAGMLVVGSSGDDRTPGSLTIEPGVQLRFQQGSRLLVQAYDTDEAATGSLRALGTAEKPIVLTSAAETPAPGDWVGITFKGTPAADNRIEHTTIAYAGGDSGISSYDCALSGDTFSNNGAVVFYGQQPASVFLTGCRIEHSARDGVVRGWTGAPLDFTATNTFVDVARCLQTFPQPPNDSCPADPPCPK</sequence>
<organism evidence="1 2">
    <name type="scientific">Nannocystis punicea</name>
    <dbReference type="NCBI Taxonomy" id="2995304"/>
    <lineage>
        <taxon>Bacteria</taxon>
        <taxon>Pseudomonadati</taxon>
        <taxon>Myxococcota</taxon>
        <taxon>Polyangia</taxon>
        <taxon>Nannocystales</taxon>
        <taxon>Nannocystaceae</taxon>
        <taxon>Nannocystis</taxon>
    </lineage>
</organism>